<accession>A0A2V1DJC8</accession>
<dbReference type="EMBL" id="KZ805430">
    <property type="protein sequence ID" value="PVH97723.1"/>
    <property type="molecule type" value="Genomic_DNA"/>
</dbReference>
<evidence type="ECO:0000313" key="1">
    <source>
        <dbReference type="EMBL" id="PVH97723.1"/>
    </source>
</evidence>
<gene>
    <name evidence="1" type="ORF">DM02DRAFT_684494</name>
</gene>
<evidence type="ECO:0000313" key="2">
    <source>
        <dbReference type="Proteomes" id="UP000244855"/>
    </source>
</evidence>
<sequence length="162" mass="18760">MSCNQEVSSGTGGDALIEWTYSVLQEITTEMETLNTELRNLDQQVRKKHWAIRSKLTIPSLEAAEMELTTLVNQMETGFNRYRQMLSRISSEEPLLLDLFVSIVMTATGLTESDVREAIEGEIDMYKFWEQELEALLVIPDKRKAIERFVEQQREIIKKQSK</sequence>
<protein>
    <submittedName>
        <fullName evidence="1">Uncharacterized protein</fullName>
    </submittedName>
</protein>
<dbReference type="AlphaFoldDB" id="A0A2V1DJC8"/>
<name>A0A2V1DJC8_9PLEO</name>
<keyword evidence="2" id="KW-1185">Reference proteome</keyword>
<reference evidence="1 2" key="1">
    <citation type="journal article" date="2018" name="Sci. Rep.">
        <title>Comparative genomics provides insights into the lifestyle and reveals functional heterogeneity of dark septate endophytic fungi.</title>
        <authorList>
            <person name="Knapp D.G."/>
            <person name="Nemeth J.B."/>
            <person name="Barry K."/>
            <person name="Hainaut M."/>
            <person name="Henrissat B."/>
            <person name="Johnson J."/>
            <person name="Kuo A."/>
            <person name="Lim J.H.P."/>
            <person name="Lipzen A."/>
            <person name="Nolan M."/>
            <person name="Ohm R.A."/>
            <person name="Tamas L."/>
            <person name="Grigoriev I.V."/>
            <person name="Spatafora J.W."/>
            <person name="Nagy L.G."/>
            <person name="Kovacs G.M."/>
        </authorList>
    </citation>
    <scope>NUCLEOTIDE SEQUENCE [LARGE SCALE GENOMIC DNA]</scope>
    <source>
        <strain evidence="1 2">DSE2036</strain>
    </source>
</reference>
<organism evidence="1 2">
    <name type="scientific">Periconia macrospinosa</name>
    <dbReference type="NCBI Taxonomy" id="97972"/>
    <lineage>
        <taxon>Eukaryota</taxon>
        <taxon>Fungi</taxon>
        <taxon>Dikarya</taxon>
        <taxon>Ascomycota</taxon>
        <taxon>Pezizomycotina</taxon>
        <taxon>Dothideomycetes</taxon>
        <taxon>Pleosporomycetidae</taxon>
        <taxon>Pleosporales</taxon>
        <taxon>Massarineae</taxon>
        <taxon>Periconiaceae</taxon>
        <taxon>Periconia</taxon>
    </lineage>
</organism>
<proteinExistence type="predicted"/>
<dbReference type="Proteomes" id="UP000244855">
    <property type="component" value="Unassembled WGS sequence"/>
</dbReference>